<dbReference type="InterPro" id="IPR036188">
    <property type="entry name" value="FAD/NAD-bd_sf"/>
</dbReference>
<accession>A0A2T2YWU4</accession>
<dbReference type="Pfam" id="PF01494">
    <property type="entry name" value="FAD_binding_3"/>
    <property type="match status" value="1"/>
</dbReference>
<dbReference type="InterPro" id="IPR051704">
    <property type="entry name" value="FAD_aromatic-hydroxylase"/>
</dbReference>
<dbReference type="PANTHER" id="PTHR46865">
    <property type="entry name" value="OXIDOREDUCTASE-RELATED"/>
    <property type="match status" value="1"/>
</dbReference>
<evidence type="ECO:0000259" key="1">
    <source>
        <dbReference type="Pfam" id="PF01494"/>
    </source>
</evidence>
<evidence type="ECO:0000313" key="3">
    <source>
        <dbReference type="Proteomes" id="UP000241647"/>
    </source>
</evidence>
<proteinExistence type="predicted"/>
<reference evidence="2 3" key="1">
    <citation type="submission" date="2018-02" db="EMBL/GenBank/DDBJ databases">
        <title>8 Nocardia nova and 1 Nocardia cyriacigeorgica strain used for evolution to TMP-SMX.</title>
        <authorList>
            <person name="Mehta H."/>
            <person name="Weng J."/>
            <person name="Shamoo Y."/>
        </authorList>
    </citation>
    <scope>NUCLEOTIDE SEQUENCE [LARGE SCALE GENOMIC DNA]</scope>
    <source>
        <strain evidence="2 3">ATCC 33727</strain>
    </source>
</reference>
<dbReference type="SUPFAM" id="SSF51905">
    <property type="entry name" value="FAD/NAD(P)-binding domain"/>
    <property type="match status" value="1"/>
</dbReference>
<dbReference type="Proteomes" id="UP000241647">
    <property type="component" value="Unassembled WGS sequence"/>
</dbReference>
<dbReference type="AlphaFoldDB" id="A0A2T2YWU4"/>
<dbReference type="Gene3D" id="3.50.50.60">
    <property type="entry name" value="FAD/NAD(P)-binding domain"/>
    <property type="match status" value="1"/>
</dbReference>
<feature type="domain" description="FAD-binding" evidence="1">
    <location>
        <begin position="7"/>
        <end position="346"/>
    </location>
</feature>
<organism evidence="2 3">
    <name type="scientific">Nocardia nova</name>
    <dbReference type="NCBI Taxonomy" id="37330"/>
    <lineage>
        <taxon>Bacteria</taxon>
        <taxon>Bacillati</taxon>
        <taxon>Actinomycetota</taxon>
        <taxon>Actinomycetes</taxon>
        <taxon>Mycobacteriales</taxon>
        <taxon>Nocardiaceae</taxon>
        <taxon>Nocardia</taxon>
    </lineage>
</organism>
<evidence type="ECO:0000313" key="2">
    <source>
        <dbReference type="EMBL" id="PSR59974.1"/>
    </source>
</evidence>
<gene>
    <name evidence="2" type="ORF">C8259_25530</name>
</gene>
<sequence length="409" mass="44450">MQQTSNTTVLISGASVAGPALAFWLARYGFEPTIVEKAPALRAGGQAIDVLGTATEVVRRMGLLDRVHERSTGKRGTSYVDAGGRVRASIDSETFNGVGADGDTEIQRGDLAEVLYEATCDGVEYLFGDSIAALTQDAGGVHVVFENAAPRTFDLVIGADGVHSNTRRLVFGPESQFLRHMGYYISIYTIPNVLDLDHWELDYNSPGKIAGSYSARSNTEAKAIFAWASDRLDYDYRDIAHQREILTETFAGEGWEVPTLLEHLPAAPDFYFDAMAQIRMQMWSSGRVALVGDAGYCASPLSGQGADLSLVGAYVLAAELAAARDDHRAAFARYEERMRPMVDACQKFAEGVGAWYAPGSRAMIGFRNLNVRMLRYLPWRGLIGGAPQKVARTISLEDPETPTPDAFAA</sequence>
<dbReference type="Gene3D" id="3.30.9.10">
    <property type="entry name" value="D-Amino Acid Oxidase, subunit A, domain 2"/>
    <property type="match status" value="1"/>
</dbReference>
<dbReference type="PRINTS" id="PR00420">
    <property type="entry name" value="RNGMNOXGNASE"/>
</dbReference>
<dbReference type="EMBL" id="PYHS01000015">
    <property type="protein sequence ID" value="PSR59974.1"/>
    <property type="molecule type" value="Genomic_DNA"/>
</dbReference>
<dbReference type="InterPro" id="IPR002938">
    <property type="entry name" value="FAD-bd"/>
</dbReference>
<dbReference type="PANTHER" id="PTHR46865:SF2">
    <property type="entry name" value="MONOOXYGENASE"/>
    <property type="match status" value="1"/>
</dbReference>
<protein>
    <submittedName>
        <fullName evidence="2">FAD-dependent oxidoreductase</fullName>
    </submittedName>
</protein>
<comment type="caution">
    <text evidence="2">The sequence shown here is derived from an EMBL/GenBank/DDBJ whole genome shotgun (WGS) entry which is preliminary data.</text>
</comment>
<dbReference type="RefSeq" id="WP_063025807.1">
    <property type="nucleotide sequence ID" value="NZ_PYHS01000015.1"/>
</dbReference>
<name>A0A2T2YWU4_9NOCA</name>
<dbReference type="GO" id="GO:0071949">
    <property type="term" value="F:FAD binding"/>
    <property type="evidence" value="ECO:0007669"/>
    <property type="project" value="InterPro"/>
</dbReference>